<proteinExistence type="predicted"/>
<dbReference type="Proteomes" id="UP000092503">
    <property type="component" value="Unassembled WGS sequence"/>
</dbReference>
<reference evidence="1 2" key="1">
    <citation type="submission" date="2016-06" db="EMBL/GenBank/DDBJ databases">
        <authorList>
            <person name="Kjaerup R.B."/>
            <person name="Dalgaard T.S."/>
            <person name="Juul-Madsen H.R."/>
        </authorList>
    </citation>
    <scope>NUCLEOTIDE SEQUENCE [LARGE SCALE GENOMIC DNA]</scope>
    <source>
        <strain evidence="1">LMG947</strain>
    </source>
</reference>
<dbReference type="EMBL" id="FLTX01000006">
    <property type="protein sequence ID" value="SBV49723.1"/>
    <property type="molecule type" value="Genomic_DNA"/>
</dbReference>
<evidence type="ECO:0000313" key="2">
    <source>
        <dbReference type="Proteomes" id="UP000092503"/>
    </source>
</evidence>
<name>A0A1C3NH77_9XANT</name>
<gene>
    <name evidence="1" type="ORF">XBLMG947_0495</name>
</gene>
<organism evidence="1 2">
    <name type="scientific">Xanthomonas bromi</name>
    <dbReference type="NCBI Taxonomy" id="56449"/>
    <lineage>
        <taxon>Bacteria</taxon>
        <taxon>Pseudomonadati</taxon>
        <taxon>Pseudomonadota</taxon>
        <taxon>Gammaproteobacteria</taxon>
        <taxon>Lysobacterales</taxon>
        <taxon>Lysobacteraceae</taxon>
        <taxon>Xanthomonas</taxon>
    </lineage>
</organism>
<evidence type="ECO:0000313" key="1">
    <source>
        <dbReference type="EMBL" id="SBV49723.1"/>
    </source>
</evidence>
<sequence length="42" mass="4377">MKGSVLHGGAMRARECVDARTQATSGACACRIRLDDVGEGVQ</sequence>
<accession>A0A1C3NH77</accession>
<dbReference type="AlphaFoldDB" id="A0A1C3NH77"/>
<protein>
    <submittedName>
        <fullName evidence="1">Uncharacterized protein</fullName>
    </submittedName>
</protein>